<evidence type="ECO:0000313" key="5">
    <source>
        <dbReference type="EMBL" id="RKP22198.1"/>
    </source>
</evidence>
<dbReference type="Gene3D" id="1.10.238.10">
    <property type="entry name" value="EF-hand"/>
    <property type="match status" value="1"/>
</dbReference>
<evidence type="ECO:0000313" key="7">
    <source>
        <dbReference type="Proteomes" id="UP000281549"/>
    </source>
</evidence>
<evidence type="ECO:0000259" key="3">
    <source>
        <dbReference type="PROSITE" id="PS50222"/>
    </source>
</evidence>
<organism evidence="4 6">
    <name type="scientific">Rozella allomycis (strain CSF55)</name>
    <dbReference type="NCBI Taxonomy" id="988480"/>
    <lineage>
        <taxon>Eukaryota</taxon>
        <taxon>Fungi</taxon>
        <taxon>Fungi incertae sedis</taxon>
        <taxon>Cryptomycota</taxon>
        <taxon>Cryptomycota incertae sedis</taxon>
        <taxon>Rozella</taxon>
    </lineage>
</organism>
<dbReference type="Pfam" id="PF13405">
    <property type="entry name" value="EF-hand_6"/>
    <property type="match status" value="1"/>
</dbReference>
<reference evidence="4 6" key="1">
    <citation type="journal article" date="2013" name="Curr. Biol.">
        <title>Shared signatures of parasitism and phylogenomics unite Cryptomycota and microsporidia.</title>
        <authorList>
            <person name="James T.Y."/>
            <person name="Pelin A."/>
            <person name="Bonen L."/>
            <person name="Ahrendt S."/>
            <person name="Sain D."/>
            <person name="Corradi N."/>
            <person name="Stajich J.E."/>
        </authorList>
    </citation>
    <scope>NUCLEOTIDE SEQUENCE [LARGE SCALE GENOMIC DNA]</scope>
    <source>
        <strain evidence="4 6">CSF55</strain>
        <strain evidence="4 6">CSF55</strain>
    </source>
</reference>
<dbReference type="GO" id="GO:0005509">
    <property type="term" value="F:calcium ion binding"/>
    <property type="evidence" value="ECO:0007669"/>
    <property type="project" value="InterPro"/>
</dbReference>
<dbReference type="OrthoDB" id="26525at2759"/>
<proteinExistence type="predicted"/>
<dbReference type="HOGENOM" id="CLU_1533440_0_0_1"/>
<protein>
    <submittedName>
        <fullName evidence="4">EF-Hand 1, calcium-binding site domain-containing protein</fullName>
    </submittedName>
</protein>
<accession>A0A075AR25</accession>
<evidence type="ECO:0000256" key="2">
    <source>
        <dbReference type="SAM" id="MobiDB-lite"/>
    </source>
</evidence>
<dbReference type="InterPro" id="IPR011992">
    <property type="entry name" value="EF-hand-dom_pair"/>
</dbReference>
<dbReference type="EMBL" id="ML004906">
    <property type="protein sequence ID" value="RKP22198.1"/>
    <property type="molecule type" value="Genomic_DNA"/>
</dbReference>
<dbReference type="Proteomes" id="UP000281549">
    <property type="component" value="Unassembled WGS sequence"/>
</dbReference>
<dbReference type="EMBL" id="KE561324">
    <property type="protein sequence ID" value="EPZ31017.1"/>
    <property type="molecule type" value="Genomic_DNA"/>
</dbReference>
<evidence type="ECO:0000313" key="4">
    <source>
        <dbReference type="EMBL" id="EPZ31017.1"/>
    </source>
</evidence>
<dbReference type="InterPro" id="IPR002048">
    <property type="entry name" value="EF_hand_dom"/>
</dbReference>
<gene>
    <name evidence="4" type="ORF">O9G_001491</name>
    <name evidence="5" type="ORF">ROZALSC1DRAFT_26440</name>
</gene>
<dbReference type="Proteomes" id="UP000030755">
    <property type="component" value="Unassembled WGS sequence"/>
</dbReference>
<sequence>MPSAKLQNNSKSFASKSQASKSFPRLGSSKPFMEDEEVVPEHEPVHVTEKEIKLAFQWLSKDGKRITKDDIKSKLTEIVPQLSLRDYKLFVGKENETMSLKEINSLLLNRDLYEFKPIEEAFHVIRLANFIKRLCVLMNDDGYIRKNDYKNLMEKFDTDKDGKISMKDFEQILKE</sequence>
<dbReference type="AlphaFoldDB" id="A0A075AR25"/>
<feature type="domain" description="EF-hand" evidence="3">
    <location>
        <begin position="144"/>
        <end position="175"/>
    </location>
</feature>
<feature type="region of interest" description="Disordered" evidence="2">
    <location>
        <begin position="1"/>
        <end position="35"/>
    </location>
</feature>
<feature type="compositionally biased region" description="Low complexity" evidence="2">
    <location>
        <begin position="7"/>
        <end position="23"/>
    </location>
</feature>
<evidence type="ECO:0000313" key="6">
    <source>
        <dbReference type="Proteomes" id="UP000030755"/>
    </source>
</evidence>
<evidence type="ECO:0000256" key="1">
    <source>
        <dbReference type="ARBA" id="ARBA00022837"/>
    </source>
</evidence>
<dbReference type="PROSITE" id="PS00018">
    <property type="entry name" value="EF_HAND_1"/>
    <property type="match status" value="1"/>
</dbReference>
<keyword evidence="6" id="KW-1185">Reference proteome</keyword>
<dbReference type="SUPFAM" id="SSF47473">
    <property type="entry name" value="EF-hand"/>
    <property type="match status" value="1"/>
</dbReference>
<reference evidence="5" key="3">
    <citation type="submission" date="2018-08" db="EMBL/GenBank/DDBJ databases">
        <title>Leveraging single-cell genomics to expand the Fungal Tree of Life.</title>
        <authorList>
            <consortium name="DOE Joint Genome Institute"/>
            <person name="Ahrendt S.R."/>
            <person name="Quandt C.A."/>
            <person name="Ciobanu D."/>
            <person name="Clum A."/>
            <person name="Salamov A."/>
            <person name="Andreopoulos B."/>
            <person name="Cheng J.-F."/>
            <person name="Woyke T."/>
            <person name="Pelin A."/>
            <person name="Henrissat B."/>
            <person name="Reynolds N."/>
            <person name="Benny G.L."/>
            <person name="Smith M.E."/>
            <person name="James T.Y."/>
            <person name="Grigoriev I.V."/>
        </authorList>
    </citation>
    <scope>NUCLEOTIDE SEQUENCE</scope>
    <source>
        <strain evidence="5">CSF55</strain>
    </source>
</reference>
<dbReference type="InterPro" id="IPR018247">
    <property type="entry name" value="EF_Hand_1_Ca_BS"/>
</dbReference>
<name>A0A075AR25_ROZAC</name>
<dbReference type="PROSITE" id="PS50222">
    <property type="entry name" value="EF_HAND_2"/>
    <property type="match status" value="1"/>
</dbReference>
<reference evidence="7" key="2">
    <citation type="journal article" date="2018" name="Nat. Microbiol.">
        <title>Leveraging single-cell genomics to expand the fungal tree of life.</title>
        <authorList>
            <person name="Ahrendt S.R."/>
            <person name="Quandt C.A."/>
            <person name="Ciobanu D."/>
            <person name="Clum A."/>
            <person name="Salamov A."/>
            <person name="Andreopoulos B."/>
            <person name="Cheng J.F."/>
            <person name="Woyke T."/>
            <person name="Pelin A."/>
            <person name="Henrissat B."/>
            <person name="Reynolds N.K."/>
            <person name="Benny G.L."/>
            <person name="Smith M.E."/>
            <person name="James T.Y."/>
            <person name="Grigoriev I.V."/>
        </authorList>
    </citation>
    <scope>NUCLEOTIDE SEQUENCE [LARGE SCALE GENOMIC DNA]</scope>
    <source>
        <strain evidence="7">CSF55</strain>
    </source>
</reference>
<keyword evidence="1" id="KW-0106">Calcium</keyword>